<feature type="transmembrane region" description="Helical" evidence="1">
    <location>
        <begin position="89"/>
        <end position="109"/>
    </location>
</feature>
<dbReference type="Gene3D" id="3.55.50.30">
    <property type="match status" value="1"/>
</dbReference>
<dbReference type="AlphaFoldDB" id="A0A847S242"/>
<dbReference type="InterPro" id="IPR032508">
    <property type="entry name" value="FecR_C"/>
</dbReference>
<dbReference type="EMBL" id="JABAHZ010000001">
    <property type="protein sequence ID" value="NLR77380.1"/>
    <property type="molecule type" value="Genomic_DNA"/>
</dbReference>
<keyword evidence="1" id="KW-0812">Transmembrane</keyword>
<dbReference type="PANTHER" id="PTHR30273:SF2">
    <property type="entry name" value="PROTEIN FECR"/>
    <property type="match status" value="1"/>
</dbReference>
<feature type="domain" description="Protein FecR C-terminal" evidence="3">
    <location>
        <begin position="257"/>
        <end position="319"/>
    </location>
</feature>
<accession>A0A847S242</accession>
<dbReference type="Pfam" id="PF16344">
    <property type="entry name" value="FecR_C"/>
    <property type="match status" value="1"/>
</dbReference>
<feature type="domain" description="FecR protein" evidence="2">
    <location>
        <begin position="129"/>
        <end position="211"/>
    </location>
</feature>
<keyword evidence="1" id="KW-0472">Membrane</keyword>
<keyword evidence="1" id="KW-1133">Transmembrane helix</keyword>
<evidence type="ECO:0000259" key="2">
    <source>
        <dbReference type="Pfam" id="PF04773"/>
    </source>
</evidence>
<dbReference type="Pfam" id="PF04773">
    <property type="entry name" value="FecR"/>
    <property type="match status" value="1"/>
</dbReference>
<name>A0A847S242_9BACT</name>
<comment type="caution">
    <text evidence="4">The sequence shown here is derived from an EMBL/GenBank/DDBJ whole genome shotgun (WGS) entry which is preliminary data.</text>
</comment>
<evidence type="ECO:0000313" key="5">
    <source>
        <dbReference type="Proteomes" id="UP000552864"/>
    </source>
</evidence>
<dbReference type="InterPro" id="IPR012373">
    <property type="entry name" value="Ferrdict_sens_TM"/>
</dbReference>
<dbReference type="PIRSF" id="PIRSF018266">
    <property type="entry name" value="FecR"/>
    <property type="match status" value="1"/>
</dbReference>
<evidence type="ECO:0000313" key="4">
    <source>
        <dbReference type="EMBL" id="NLR77380.1"/>
    </source>
</evidence>
<proteinExistence type="predicted"/>
<dbReference type="PANTHER" id="PTHR30273">
    <property type="entry name" value="PERIPLASMIC SIGNAL SENSOR AND SIGMA FACTOR ACTIVATOR FECR-RELATED"/>
    <property type="match status" value="1"/>
</dbReference>
<evidence type="ECO:0000259" key="3">
    <source>
        <dbReference type="Pfam" id="PF16344"/>
    </source>
</evidence>
<dbReference type="Proteomes" id="UP000552864">
    <property type="component" value="Unassembled WGS sequence"/>
</dbReference>
<dbReference type="GO" id="GO:0016989">
    <property type="term" value="F:sigma factor antagonist activity"/>
    <property type="evidence" value="ECO:0007669"/>
    <property type="project" value="TreeGrafter"/>
</dbReference>
<sequence length="329" mass="37693">MKRHPMDKDSLLILIEKYLNEEVTLAEKKWVENWYAGFDAGADWLEAGSERAGQVREELRQSLLNKLNGLQQLQAVEQQVFSIRRKQRWFRAAAILLLLGGSMLFYFLYHGRRASEQMLVMEATNVPLTTTLPDSSVVWLQPHSRLHYPADFSSHQRTVVLEGTALFEVMARPQPFVVNSGRLSTHVLGTTFSVQSGQADSIAITVLEGKVAVSRDRDALGTLEASDRLIYHSHSGTCTIGKANRLQLQQMQPQEVLFDNQALREVTVILTQWYGYTFQVQDSSIMDERYTGSVNRRDHLDDLLNMIRDVNHINYHIDHPNKRVTLNWK</sequence>
<evidence type="ECO:0000256" key="1">
    <source>
        <dbReference type="SAM" id="Phobius"/>
    </source>
</evidence>
<keyword evidence="5" id="KW-1185">Reference proteome</keyword>
<protein>
    <submittedName>
        <fullName evidence="4">DUF4974 domain-containing protein</fullName>
    </submittedName>
</protein>
<gene>
    <name evidence="4" type="ORF">HGH91_02020</name>
</gene>
<reference evidence="4 5" key="1">
    <citation type="submission" date="2020-04" db="EMBL/GenBank/DDBJ databases">
        <authorList>
            <person name="Yin C."/>
        </authorList>
    </citation>
    <scope>NUCLEOTIDE SEQUENCE [LARGE SCALE GENOMIC DNA]</scope>
    <source>
        <strain evidence="4 5">Ak56</strain>
    </source>
</reference>
<dbReference type="Gene3D" id="2.60.120.1440">
    <property type="match status" value="1"/>
</dbReference>
<organism evidence="4 5">
    <name type="scientific">Chitinophaga eiseniae</name>
    <dbReference type="NCBI Taxonomy" id="634771"/>
    <lineage>
        <taxon>Bacteria</taxon>
        <taxon>Pseudomonadati</taxon>
        <taxon>Bacteroidota</taxon>
        <taxon>Chitinophagia</taxon>
        <taxon>Chitinophagales</taxon>
        <taxon>Chitinophagaceae</taxon>
        <taxon>Chitinophaga</taxon>
    </lineage>
</organism>
<dbReference type="InterPro" id="IPR006860">
    <property type="entry name" value="FecR"/>
</dbReference>